<comment type="subcellular location">
    <subcellularLocation>
        <location evidence="1">Membrane</location>
        <topology evidence="1">Multi-pass membrane protein</topology>
    </subcellularLocation>
</comment>
<organism evidence="8 9">
    <name type="scientific">Bacillus salipaludis</name>
    <dbReference type="NCBI Taxonomy" id="2547811"/>
    <lineage>
        <taxon>Bacteria</taxon>
        <taxon>Bacillati</taxon>
        <taxon>Bacillota</taxon>
        <taxon>Bacilli</taxon>
        <taxon>Bacillales</taxon>
        <taxon>Bacillaceae</taxon>
        <taxon>Bacillus</taxon>
    </lineage>
</organism>
<evidence type="ECO:0000256" key="3">
    <source>
        <dbReference type="ARBA" id="ARBA00022448"/>
    </source>
</evidence>
<dbReference type="PANTHER" id="PTHR42810">
    <property type="entry name" value="PURINE PERMEASE C1399.01C-RELATED"/>
    <property type="match status" value="1"/>
</dbReference>
<evidence type="ECO:0000256" key="4">
    <source>
        <dbReference type="ARBA" id="ARBA00022692"/>
    </source>
</evidence>
<protein>
    <submittedName>
        <fullName evidence="8">Purine/pyrimidine permease</fullName>
    </submittedName>
</protein>
<sequence length="189" mass="20329">MRMILSGLQWMIFMIAGAIAAPIAIADLYYLTPVETAGLIQSTMITLGIAGFLQGLIGHKLPIHEGPAGLWWSIFTIYASLVGVLYTSHIVALQALCGEMIISGVLFILLSLFKLMDKIARLFTPTVTFIYLLLLVGVGLMFIPSSATIHLSPIVVAILNNGLICGSLLAIILEHGLIGKARHGIKHSH</sequence>
<feature type="transmembrane region" description="Helical" evidence="7">
    <location>
        <begin position="122"/>
        <end position="143"/>
    </location>
</feature>
<evidence type="ECO:0000256" key="1">
    <source>
        <dbReference type="ARBA" id="ARBA00004141"/>
    </source>
</evidence>
<reference evidence="8 9" key="1">
    <citation type="submission" date="2024-11" db="EMBL/GenBank/DDBJ databases">
        <authorList>
            <person name="Lucas J.A."/>
        </authorList>
    </citation>
    <scope>NUCLEOTIDE SEQUENCE [LARGE SCALE GENOMIC DNA]</scope>
    <source>
        <strain evidence="8 9">Z 5.4</strain>
    </source>
</reference>
<dbReference type="PANTHER" id="PTHR42810:SF1">
    <property type="entry name" value="PURINE PERMEASE YWDJ-RELATED"/>
    <property type="match status" value="1"/>
</dbReference>
<gene>
    <name evidence="8" type="ORF">ACJEBI_20650</name>
</gene>
<keyword evidence="3" id="KW-0813">Transport</keyword>
<comment type="similarity">
    <text evidence="2">Belongs to the nucleobase:cation symporter-2 (NCS2) (TC 2.A.40) family.</text>
</comment>
<feature type="transmembrane region" description="Helical" evidence="7">
    <location>
        <begin position="36"/>
        <end position="57"/>
    </location>
</feature>
<keyword evidence="5 7" id="KW-1133">Transmembrane helix</keyword>
<dbReference type="EMBL" id="JBJHQH010000018">
    <property type="protein sequence ID" value="MFK9093873.1"/>
    <property type="molecule type" value="Genomic_DNA"/>
</dbReference>
<keyword evidence="6 7" id="KW-0472">Membrane</keyword>
<evidence type="ECO:0000256" key="5">
    <source>
        <dbReference type="ARBA" id="ARBA00022989"/>
    </source>
</evidence>
<evidence type="ECO:0000256" key="7">
    <source>
        <dbReference type="SAM" id="Phobius"/>
    </source>
</evidence>
<dbReference type="RefSeq" id="WP_406582373.1">
    <property type="nucleotide sequence ID" value="NZ_JBJHQH010000018.1"/>
</dbReference>
<keyword evidence="9" id="KW-1185">Reference proteome</keyword>
<accession>A0ABW8RK32</accession>
<dbReference type="InterPro" id="IPR006043">
    <property type="entry name" value="NCS2"/>
</dbReference>
<dbReference type="Proteomes" id="UP001623041">
    <property type="component" value="Unassembled WGS sequence"/>
</dbReference>
<feature type="transmembrane region" description="Helical" evidence="7">
    <location>
        <begin position="92"/>
        <end position="110"/>
    </location>
</feature>
<evidence type="ECO:0000256" key="2">
    <source>
        <dbReference type="ARBA" id="ARBA00008821"/>
    </source>
</evidence>
<evidence type="ECO:0000313" key="9">
    <source>
        <dbReference type="Proteomes" id="UP001623041"/>
    </source>
</evidence>
<dbReference type="Pfam" id="PF00860">
    <property type="entry name" value="Xan_ur_permease"/>
    <property type="match status" value="1"/>
</dbReference>
<comment type="caution">
    <text evidence="8">The sequence shown here is derived from an EMBL/GenBank/DDBJ whole genome shotgun (WGS) entry which is preliminary data.</text>
</comment>
<evidence type="ECO:0000313" key="8">
    <source>
        <dbReference type="EMBL" id="MFK9093873.1"/>
    </source>
</evidence>
<feature type="transmembrane region" description="Helical" evidence="7">
    <location>
        <begin position="149"/>
        <end position="173"/>
    </location>
</feature>
<evidence type="ECO:0000256" key="6">
    <source>
        <dbReference type="ARBA" id="ARBA00023136"/>
    </source>
</evidence>
<dbReference type="NCBIfam" id="NF037981">
    <property type="entry name" value="NCS2_1"/>
    <property type="match status" value="2"/>
</dbReference>
<name>A0ABW8RK32_9BACI</name>
<feature type="transmembrane region" description="Helical" evidence="7">
    <location>
        <begin position="69"/>
        <end position="86"/>
    </location>
</feature>
<keyword evidence="4 7" id="KW-0812">Transmembrane</keyword>
<proteinExistence type="inferred from homology"/>